<accession>A0A5B7HEH1</accession>
<reference evidence="2 3" key="1">
    <citation type="submission" date="2019-05" db="EMBL/GenBank/DDBJ databases">
        <title>Another draft genome of Portunus trituberculatus and its Hox gene families provides insights of decapod evolution.</title>
        <authorList>
            <person name="Jeong J.-H."/>
            <person name="Song I."/>
            <person name="Kim S."/>
            <person name="Choi T."/>
            <person name="Kim D."/>
            <person name="Ryu S."/>
            <person name="Kim W."/>
        </authorList>
    </citation>
    <scope>NUCLEOTIDE SEQUENCE [LARGE SCALE GENOMIC DNA]</scope>
    <source>
        <tissue evidence="2">Muscle</tissue>
    </source>
</reference>
<evidence type="ECO:0000256" key="1">
    <source>
        <dbReference type="SAM" id="MobiDB-lite"/>
    </source>
</evidence>
<dbReference type="AlphaFoldDB" id="A0A5B7HEH1"/>
<keyword evidence="3" id="KW-1185">Reference proteome</keyword>
<feature type="compositionally biased region" description="Basic and acidic residues" evidence="1">
    <location>
        <begin position="55"/>
        <end position="70"/>
    </location>
</feature>
<organism evidence="2 3">
    <name type="scientific">Portunus trituberculatus</name>
    <name type="common">Swimming crab</name>
    <name type="synonym">Neptunus trituberculatus</name>
    <dbReference type="NCBI Taxonomy" id="210409"/>
    <lineage>
        <taxon>Eukaryota</taxon>
        <taxon>Metazoa</taxon>
        <taxon>Ecdysozoa</taxon>
        <taxon>Arthropoda</taxon>
        <taxon>Crustacea</taxon>
        <taxon>Multicrustacea</taxon>
        <taxon>Malacostraca</taxon>
        <taxon>Eumalacostraca</taxon>
        <taxon>Eucarida</taxon>
        <taxon>Decapoda</taxon>
        <taxon>Pleocyemata</taxon>
        <taxon>Brachyura</taxon>
        <taxon>Eubrachyura</taxon>
        <taxon>Portunoidea</taxon>
        <taxon>Portunidae</taxon>
        <taxon>Portuninae</taxon>
        <taxon>Portunus</taxon>
    </lineage>
</organism>
<feature type="region of interest" description="Disordered" evidence="1">
    <location>
        <begin position="1"/>
        <end position="70"/>
    </location>
</feature>
<protein>
    <submittedName>
        <fullName evidence="2">Uncharacterized protein</fullName>
    </submittedName>
</protein>
<feature type="compositionally biased region" description="Basic and acidic residues" evidence="1">
    <location>
        <begin position="1"/>
        <end position="14"/>
    </location>
</feature>
<dbReference type="Proteomes" id="UP000324222">
    <property type="component" value="Unassembled WGS sequence"/>
</dbReference>
<proteinExistence type="predicted"/>
<comment type="caution">
    <text evidence="2">The sequence shown here is derived from an EMBL/GenBank/DDBJ whole genome shotgun (WGS) entry which is preliminary data.</text>
</comment>
<sequence>MRVRLAARESRGDKSAAPVPTLAGERASERAGKLTYGKGENKLKGTDATQEGEEEKQQQEAQKKGDAYYE</sequence>
<evidence type="ECO:0000313" key="3">
    <source>
        <dbReference type="Proteomes" id="UP000324222"/>
    </source>
</evidence>
<dbReference type="EMBL" id="VSRR010029553">
    <property type="protein sequence ID" value="MPC69512.1"/>
    <property type="molecule type" value="Genomic_DNA"/>
</dbReference>
<name>A0A5B7HEH1_PORTR</name>
<gene>
    <name evidence="2" type="ORF">E2C01_063738</name>
</gene>
<evidence type="ECO:0000313" key="2">
    <source>
        <dbReference type="EMBL" id="MPC69512.1"/>
    </source>
</evidence>